<dbReference type="SUPFAM" id="SSF55144">
    <property type="entry name" value="LigT-like"/>
    <property type="match status" value="1"/>
</dbReference>
<dbReference type="Pfam" id="PF10469">
    <property type="entry name" value="AKAP7_NLS"/>
    <property type="match status" value="1"/>
</dbReference>
<evidence type="ECO:0000313" key="3">
    <source>
        <dbReference type="Proteomes" id="UP000321734"/>
    </source>
</evidence>
<dbReference type="AlphaFoldDB" id="A0A5C7ABJ3"/>
<keyword evidence="3" id="KW-1185">Reference proteome</keyword>
<feature type="domain" description="A-kinase anchor protein 7-like phosphoesterase" evidence="1">
    <location>
        <begin position="40"/>
        <end position="207"/>
    </location>
</feature>
<organism evidence="2 3">
    <name type="scientific">Gelidibacter salicanalis</name>
    <dbReference type="NCBI Taxonomy" id="291193"/>
    <lineage>
        <taxon>Bacteria</taxon>
        <taxon>Pseudomonadati</taxon>
        <taxon>Bacteroidota</taxon>
        <taxon>Flavobacteriia</taxon>
        <taxon>Flavobacteriales</taxon>
        <taxon>Flavobacteriaceae</taxon>
        <taxon>Gelidibacter</taxon>
    </lineage>
</organism>
<dbReference type="Proteomes" id="UP000321734">
    <property type="component" value="Unassembled WGS sequence"/>
</dbReference>
<protein>
    <submittedName>
        <fullName evidence="2">Mutarotase</fullName>
    </submittedName>
</protein>
<proteinExistence type="predicted"/>
<sequence>MNLQEHYTQLYKASVHHIRSGAYEIDPNIHNDHDNRFGLSLIIKPPESVRNEIQKFLSDLKSVAPKQYFYPNTDIHITLLSIVSCYEGFDQISINVNDYINTINSSLVDVGEMQIICKGITASPSCVLIQGFPTDQSIQTLRDKIRSEIRSAHLKESMDARYLIQTAHATVFRFSDTLEHNDEFLSVLDSYRNHNFGSFKVDQLHLVYNDWYHREHRSETLYKFEL</sequence>
<dbReference type="InterPro" id="IPR019510">
    <property type="entry name" value="AKAP7-like_phosphoesterase"/>
</dbReference>
<reference evidence="2 3" key="1">
    <citation type="submission" date="2019-08" db="EMBL/GenBank/DDBJ databases">
        <title>Genome sequence of Gelidibacter salicanalis IC162T.</title>
        <authorList>
            <person name="Bowman J.P."/>
        </authorList>
    </citation>
    <scope>NUCLEOTIDE SEQUENCE [LARGE SCALE GENOMIC DNA]</scope>
    <source>
        <strain evidence="2 3">IC162</strain>
    </source>
</reference>
<evidence type="ECO:0000259" key="1">
    <source>
        <dbReference type="Pfam" id="PF10469"/>
    </source>
</evidence>
<name>A0A5C7ABJ3_9FLAO</name>
<evidence type="ECO:0000313" key="2">
    <source>
        <dbReference type="EMBL" id="TXE05986.1"/>
    </source>
</evidence>
<accession>A0A5C7ABJ3</accession>
<dbReference type="Gene3D" id="3.90.1140.10">
    <property type="entry name" value="Cyclic phosphodiesterase"/>
    <property type="match status" value="1"/>
</dbReference>
<gene>
    <name evidence="2" type="ORF">ES711_14205</name>
</gene>
<dbReference type="OrthoDB" id="2326088at2"/>
<dbReference type="EMBL" id="VORX01000008">
    <property type="protein sequence ID" value="TXE05986.1"/>
    <property type="molecule type" value="Genomic_DNA"/>
</dbReference>
<comment type="caution">
    <text evidence="2">The sequence shown here is derived from an EMBL/GenBank/DDBJ whole genome shotgun (WGS) entry which is preliminary data.</text>
</comment>
<dbReference type="InterPro" id="IPR009097">
    <property type="entry name" value="Cyclic_Pdiesterase"/>
</dbReference>
<dbReference type="RefSeq" id="WP_146893970.1">
    <property type="nucleotide sequence ID" value="NZ_VORX01000008.1"/>
</dbReference>